<keyword evidence="3" id="KW-0378">Hydrolase</keyword>
<accession>A0A2A2LGR9</accession>
<keyword evidence="11" id="KW-1185">Reference proteome</keyword>
<dbReference type="FunFam" id="3.40.50.1820:FF:000057">
    <property type="entry name" value="Lipase"/>
    <property type="match status" value="1"/>
</dbReference>
<dbReference type="InterPro" id="IPR006693">
    <property type="entry name" value="AB_hydrolase_lipase"/>
</dbReference>
<comment type="caution">
    <text evidence="10">The sequence shown here is derived from an EMBL/GenBank/DDBJ whole genome shotgun (WGS) entry which is preliminary data.</text>
</comment>
<dbReference type="SUPFAM" id="SSF53474">
    <property type="entry name" value="alpha/beta-Hydrolases"/>
    <property type="match status" value="1"/>
</dbReference>
<dbReference type="AlphaFoldDB" id="A0A2A2LGR9"/>
<dbReference type="Pfam" id="PF04083">
    <property type="entry name" value="Abhydro_lipase"/>
    <property type="match status" value="1"/>
</dbReference>
<evidence type="ECO:0000256" key="1">
    <source>
        <dbReference type="ARBA" id="ARBA00010701"/>
    </source>
</evidence>
<evidence type="ECO:0000256" key="7">
    <source>
        <dbReference type="SAM" id="MobiDB-lite"/>
    </source>
</evidence>
<feature type="signal peptide" evidence="8">
    <location>
        <begin position="1"/>
        <end position="18"/>
    </location>
</feature>
<dbReference type="GO" id="GO:0016042">
    <property type="term" value="P:lipid catabolic process"/>
    <property type="evidence" value="ECO:0007669"/>
    <property type="project" value="UniProtKB-KW"/>
</dbReference>
<sequence length="442" mass="49972">MLLLNTILITILVYNSHQDDTAKSQNGTMNTSTASTTTNKPISPVTTSVFPKLTDLFTMSPLFRDMTLPTIVPDVSKSTIFPTLPSNLNPFPVTPFPKLESLNLENLTPVAFPNLPNLFDMKSVALPPMPKMEDVQMNISINPESLMDVPEIVRYWGYPIETYEVLTEDEYILTLHRIPHGRSGSKNKNKPVVFLQHGLLCTSSIWLLNLPHQSPGFIFADKGYDVWLGNMRGNTYSKSHLKMSSRNPNYWRFSWDEMAKYDIPAMINFVLKTTKQKHLYYVGHSQGALTMFAKLSRDQSFAKKLFYNIFGDGEFLSNNLFTKLMTDIICGDKKGSPLCENFIFSASGPDSNQFNSSRIGIYLAHNPAGTSSRNMLHFAQMVKTHRMANFITNQYKIHDYDLSGVKVPLTIFYSNNDWLASAADVEKYLLPSLPESSIKEIV</sequence>
<evidence type="ECO:0000256" key="2">
    <source>
        <dbReference type="ARBA" id="ARBA00022729"/>
    </source>
</evidence>
<comment type="similarity">
    <text evidence="1">Belongs to the AB hydrolase superfamily. Lipase family.</text>
</comment>
<keyword evidence="4" id="KW-0442">Lipid degradation</keyword>
<feature type="domain" description="Partial AB-hydrolase lipase" evidence="9">
    <location>
        <begin position="149"/>
        <end position="210"/>
    </location>
</feature>
<protein>
    <recommendedName>
        <fullName evidence="9">Partial AB-hydrolase lipase domain-containing protein</fullName>
    </recommendedName>
</protein>
<evidence type="ECO:0000313" key="10">
    <source>
        <dbReference type="EMBL" id="PAV85422.1"/>
    </source>
</evidence>
<evidence type="ECO:0000256" key="8">
    <source>
        <dbReference type="SAM" id="SignalP"/>
    </source>
</evidence>
<dbReference type="InterPro" id="IPR029058">
    <property type="entry name" value="AB_hydrolase_fold"/>
</dbReference>
<gene>
    <name evidence="10" type="ORF">WR25_07866</name>
</gene>
<dbReference type="Gene3D" id="3.40.50.1820">
    <property type="entry name" value="alpha/beta hydrolase"/>
    <property type="match status" value="2"/>
</dbReference>
<dbReference type="OrthoDB" id="9974421at2759"/>
<evidence type="ECO:0000256" key="5">
    <source>
        <dbReference type="ARBA" id="ARBA00023098"/>
    </source>
</evidence>
<dbReference type="Proteomes" id="UP000218231">
    <property type="component" value="Unassembled WGS sequence"/>
</dbReference>
<evidence type="ECO:0000256" key="3">
    <source>
        <dbReference type="ARBA" id="ARBA00022801"/>
    </source>
</evidence>
<keyword evidence="2 8" id="KW-0732">Signal</keyword>
<evidence type="ECO:0000259" key="9">
    <source>
        <dbReference type="Pfam" id="PF04083"/>
    </source>
</evidence>
<dbReference type="PANTHER" id="PTHR11005">
    <property type="entry name" value="LYSOSOMAL ACID LIPASE-RELATED"/>
    <property type="match status" value="1"/>
</dbReference>
<keyword evidence="5" id="KW-0443">Lipid metabolism</keyword>
<reference evidence="10 11" key="1">
    <citation type="journal article" date="2017" name="Curr. Biol.">
        <title>Genome architecture and evolution of a unichromosomal asexual nematode.</title>
        <authorList>
            <person name="Fradin H."/>
            <person name="Zegar C."/>
            <person name="Gutwein M."/>
            <person name="Lucas J."/>
            <person name="Kovtun M."/>
            <person name="Corcoran D."/>
            <person name="Baugh L.R."/>
            <person name="Kiontke K."/>
            <person name="Gunsalus K."/>
            <person name="Fitch D.H."/>
            <person name="Piano F."/>
        </authorList>
    </citation>
    <scope>NUCLEOTIDE SEQUENCE [LARGE SCALE GENOMIC DNA]</scope>
    <source>
        <strain evidence="10">PF1309</strain>
    </source>
</reference>
<dbReference type="EMBL" id="LIAE01006773">
    <property type="protein sequence ID" value="PAV85422.1"/>
    <property type="molecule type" value="Genomic_DNA"/>
</dbReference>
<keyword evidence="6" id="KW-0325">Glycoprotein</keyword>
<name>A0A2A2LGR9_9BILA</name>
<evidence type="ECO:0000313" key="11">
    <source>
        <dbReference type="Proteomes" id="UP000218231"/>
    </source>
</evidence>
<evidence type="ECO:0000256" key="6">
    <source>
        <dbReference type="ARBA" id="ARBA00023180"/>
    </source>
</evidence>
<dbReference type="STRING" id="2018661.A0A2A2LGR9"/>
<proteinExistence type="inferred from homology"/>
<organism evidence="10 11">
    <name type="scientific">Diploscapter pachys</name>
    <dbReference type="NCBI Taxonomy" id="2018661"/>
    <lineage>
        <taxon>Eukaryota</taxon>
        <taxon>Metazoa</taxon>
        <taxon>Ecdysozoa</taxon>
        <taxon>Nematoda</taxon>
        <taxon>Chromadorea</taxon>
        <taxon>Rhabditida</taxon>
        <taxon>Rhabditina</taxon>
        <taxon>Rhabditomorpha</taxon>
        <taxon>Rhabditoidea</taxon>
        <taxon>Rhabditidae</taxon>
        <taxon>Diploscapter</taxon>
    </lineage>
</organism>
<feature type="chain" id="PRO_5013353595" description="Partial AB-hydrolase lipase domain-containing protein" evidence="8">
    <location>
        <begin position="19"/>
        <end position="442"/>
    </location>
</feature>
<feature type="region of interest" description="Disordered" evidence="7">
    <location>
        <begin position="20"/>
        <end position="41"/>
    </location>
</feature>
<feature type="compositionally biased region" description="Low complexity" evidence="7">
    <location>
        <begin position="28"/>
        <end position="39"/>
    </location>
</feature>
<dbReference type="GO" id="GO:0016787">
    <property type="term" value="F:hydrolase activity"/>
    <property type="evidence" value="ECO:0007669"/>
    <property type="project" value="UniProtKB-KW"/>
</dbReference>
<evidence type="ECO:0000256" key="4">
    <source>
        <dbReference type="ARBA" id="ARBA00022963"/>
    </source>
</evidence>